<organism evidence="2 3">
    <name type="scientific">Panicum virgatum</name>
    <name type="common">Blackwell switchgrass</name>
    <dbReference type="NCBI Taxonomy" id="38727"/>
    <lineage>
        <taxon>Eukaryota</taxon>
        <taxon>Viridiplantae</taxon>
        <taxon>Streptophyta</taxon>
        <taxon>Embryophyta</taxon>
        <taxon>Tracheophyta</taxon>
        <taxon>Spermatophyta</taxon>
        <taxon>Magnoliopsida</taxon>
        <taxon>Liliopsida</taxon>
        <taxon>Poales</taxon>
        <taxon>Poaceae</taxon>
        <taxon>PACMAD clade</taxon>
        <taxon>Panicoideae</taxon>
        <taxon>Panicodae</taxon>
        <taxon>Paniceae</taxon>
        <taxon>Panicinae</taxon>
        <taxon>Panicum</taxon>
        <taxon>Panicum sect. Hiantes</taxon>
    </lineage>
</organism>
<sequence length="148" mass="16964">MAEDEGPVNRLADLNDAEGALSSDDLSWAEDLEHDLAQSAENMAAMAEDILRGAAERVEEEMVTLRLRLIVGSSPPWTSRRLPARRRWRPCSGGRRTRPRQRRMPWTRSGRRCNVTRPGKVRDTPGCDRLHDHRRSHDSHAIPSWFFV</sequence>
<keyword evidence="3" id="KW-1185">Reference proteome</keyword>
<feature type="compositionally biased region" description="Basic and acidic residues" evidence="1">
    <location>
        <begin position="120"/>
        <end position="131"/>
    </location>
</feature>
<feature type="compositionally biased region" description="Basic residues" evidence="1">
    <location>
        <begin position="88"/>
        <end position="111"/>
    </location>
</feature>
<evidence type="ECO:0000256" key="1">
    <source>
        <dbReference type="SAM" id="MobiDB-lite"/>
    </source>
</evidence>
<dbReference type="Proteomes" id="UP000823388">
    <property type="component" value="Chromosome 6K"/>
</dbReference>
<gene>
    <name evidence="2" type="ORF">PVAP13_6KG378006</name>
</gene>
<evidence type="ECO:0000313" key="2">
    <source>
        <dbReference type="EMBL" id="KAG2585203.1"/>
    </source>
</evidence>
<reference evidence="2" key="1">
    <citation type="submission" date="2020-05" db="EMBL/GenBank/DDBJ databases">
        <title>WGS assembly of Panicum virgatum.</title>
        <authorList>
            <person name="Lovell J.T."/>
            <person name="Jenkins J."/>
            <person name="Shu S."/>
            <person name="Juenger T.E."/>
            <person name="Schmutz J."/>
        </authorList>
    </citation>
    <scope>NUCLEOTIDE SEQUENCE</scope>
    <source>
        <strain evidence="2">AP13</strain>
    </source>
</reference>
<proteinExistence type="predicted"/>
<protein>
    <submittedName>
        <fullName evidence="2">Uncharacterized protein</fullName>
    </submittedName>
</protein>
<name>A0A8T0RKD4_PANVG</name>
<comment type="caution">
    <text evidence="2">The sequence shown here is derived from an EMBL/GenBank/DDBJ whole genome shotgun (WGS) entry which is preliminary data.</text>
</comment>
<dbReference type="EMBL" id="CM029047">
    <property type="protein sequence ID" value="KAG2585203.1"/>
    <property type="molecule type" value="Genomic_DNA"/>
</dbReference>
<accession>A0A8T0RKD4</accession>
<dbReference type="AlphaFoldDB" id="A0A8T0RKD4"/>
<feature type="region of interest" description="Disordered" evidence="1">
    <location>
        <begin position="88"/>
        <end position="134"/>
    </location>
</feature>
<evidence type="ECO:0000313" key="3">
    <source>
        <dbReference type="Proteomes" id="UP000823388"/>
    </source>
</evidence>